<feature type="transmembrane region" description="Helical" evidence="1">
    <location>
        <begin position="52"/>
        <end position="69"/>
    </location>
</feature>
<accession>A0AAV3JEA1</accession>
<dbReference type="EMBL" id="AHNP02000007">
    <property type="protein sequence ID" value="EPG57894.1"/>
    <property type="molecule type" value="Genomic_DNA"/>
</dbReference>
<name>A0AAV3JEA1_LEPBO</name>
<comment type="caution">
    <text evidence="2">The sequence shown here is derived from an EMBL/GenBank/DDBJ whole genome shotgun (WGS) entry which is preliminary data.</text>
</comment>
<protein>
    <submittedName>
        <fullName evidence="2">Uncharacterized protein</fullName>
    </submittedName>
</protein>
<keyword evidence="1" id="KW-0812">Transmembrane</keyword>
<dbReference type="AlphaFoldDB" id="A0AAV3JEA1"/>
<organism evidence="2 3">
    <name type="scientific">Leptospira borgpetersenii serovar Javanica str. UI 09931</name>
    <dbReference type="NCBI Taxonomy" id="1049767"/>
    <lineage>
        <taxon>Bacteria</taxon>
        <taxon>Pseudomonadati</taxon>
        <taxon>Spirochaetota</taxon>
        <taxon>Spirochaetia</taxon>
        <taxon>Leptospirales</taxon>
        <taxon>Leptospiraceae</taxon>
        <taxon>Leptospira</taxon>
    </lineage>
</organism>
<evidence type="ECO:0000256" key="1">
    <source>
        <dbReference type="SAM" id="Phobius"/>
    </source>
</evidence>
<dbReference type="Proteomes" id="UP000014570">
    <property type="component" value="Unassembled WGS sequence"/>
</dbReference>
<feature type="transmembrane region" description="Helical" evidence="1">
    <location>
        <begin position="22"/>
        <end position="40"/>
    </location>
</feature>
<gene>
    <name evidence="2" type="ORF">LEP1GSC103_2596</name>
</gene>
<keyword evidence="1" id="KW-1133">Transmembrane helix</keyword>
<keyword evidence="1" id="KW-0472">Membrane</keyword>
<evidence type="ECO:0000313" key="3">
    <source>
        <dbReference type="Proteomes" id="UP000014570"/>
    </source>
</evidence>
<proteinExistence type="predicted"/>
<evidence type="ECO:0000313" key="2">
    <source>
        <dbReference type="EMBL" id="EPG57894.1"/>
    </source>
</evidence>
<sequence>MLESEPLSSSDEPVFDSFWRSIEIRFILKNVIYTILLILARNSRLTLIAKTGDSFPALYFLFILSFVFLK</sequence>
<reference evidence="2 3" key="1">
    <citation type="submission" date="2013-04" db="EMBL/GenBank/DDBJ databases">
        <authorList>
            <person name="Harkins D.M."/>
            <person name="Durkin A.S."/>
            <person name="Brinkac L.M."/>
            <person name="Haft D.H."/>
            <person name="Selengut J.D."/>
            <person name="Sanka R."/>
            <person name="DePew J."/>
            <person name="Purushe J."/>
            <person name="Chanthongthip A."/>
            <person name="Lattana O."/>
            <person name="Phetsouvanh R."/>
            <person name="Newton P.N."/>
            <person name="Vinetz J.M."/>
            <person name="Sutton G.G."/>
            <person name="Nierman W.C."/>
            <person name="Fouts D.E."/>
        </authorList>
    </citation>
    <scope>NUCLEOTIDE SEQUENCE [LARGE SCALE GENOMIC DNA]</scope>
    <source>
        <strain evidence="2 3">UI 09931</strain>
    </source>
</reference>